<reference evidence="1 2" key="1">
    <citation type="journal article" date="2018" name="Front. Plant Sci.">
        <title>Red Clover (Trifolium pratense) and Zigzag Clover (T. medium) - A Picture of Genomic Similarities and Differences.</title>
        <authorList>
            <person name="Dluhosova J."/>
            <person name="Istvanek J."/>
            <person name="Nedelnik J."/>
            <person name="Repkova J."/>
        </authorList>
    </citation>
    <scope>NUCLEOTIDE SEQUENCE [LARGE SCALE GENOMIC DNA]</scope>
    <source>
        <strain evidence="2">cv. 10/8</strain>
        <tissue evidence="1">Leaf</tissue>
    </source>
</reference>
<proteinExistence type="predicted"/>
<protein>
    <submittedName>
        <fullName evidence="1">Uncharacterized protein</fullName>
    </submittedName>
</protein>
<comment type="caution">
    <text evidence="1">The sequence shown here is derived from an EMBL/GenBank/DDBJ whole genome shotgun (WGS) entry which is preliminary data.</text>
</comment>
<sequence>TCCVVALSGRQQRGETHVGVPRQILLSWLGWCCRAFRVSGLGLEHAGGGWWDYYTCVTLCCLTFANEFNPSV</sequence>
<gene>
    <name evidence="1" type="ORF">A2U01_0020395</name>
</gene>
<name>A0A392NJ39_9FABA</name>
<dbReference type="Proteomes" id="UP000265520">
    <property type="component" value="Unassembled WGS sequence"/>
</dbReference>
<accession>A0A392NJ39</accession>
<keyword evidence="2" id="KW-1185">Reference proteome</keyword>
<dbReference type="AlphaFoldDB" id="A0A392NJ39"/>
<evidence type="ECO:0000313" key="2">
    <source>
        <dbReference type="Proteomes" id="UP000265520"/>
    </source>
</evidence>
<evidence type="ECO:0000313" key="1">
    <source>
        <dbReference type="EMBL" id="MCH99383.1"/>
    </source>
</evidence>
<dbReference type="EMBL" id="LXQA010040147">
    <property type="protein sequence ID" value="MCH99383.1"/>
    <property type="molecule type" value="Genomic_DNA"/>
</dbReference>
<organism evidence="1 2">
    <name type="scientific">Trifolium medium</name>
    <dbReference type="NCBI Taxonomy" id="97028"/>
    <lineage>
        <taxon>Eukaryota</taxon>
        <taxon>Viridiplantae</taxon>
        <taxon>Streptophyta</taxon>
        <taxon>Embryophyta</taxon>
        <taxon>Tracheophyta</taxon>
        <taxon>Spermatophyta</taxon>
        <taxon>Magnoliopsida</taxon>
        <taxon>eudicotyledons</taxon>
        <taxon>Gunneridae</taxon>
        <taxon>Pentapetalae</taxon>
        <taxon>rosids</taxon>
        <taxon>fabids</taxon>
        <taxon>Fabales</taxon>
        <taxon>Fabaceae</taxon>
        <taxon>Papilionoideae</taxon>
        <taxon>50 kb inversion clade</taxon>
        <taxon>NPAAA clade</taxon>
        <taxon>Hologalegina</taxon>
        <taxon>IRL clade</taxon>
        <taxon>Trifolieae</taxon>
        <taxon>Trifolium</taxon>
    </lineage>
</organism>
<feature type="non-terminal residue" evidence="1">
    <location>
        <position position="1"/>
    </location>
</feature>